<dbReference type="EMBL" id="JBHFQA010000007">
    <property type="protein sequence ID" value="KAL2096083.1"/>
    <property type="molecule type" value="Genomic_DNA"/>
</dbReference>
<dbReference type="InterPro" id="IPR048285">
    <property type="entry name" value="Integrin_alpha_Ig-like_2"/>
</dbReference>
<evidence type="ECO:0000256" key="4">
    <source>
        <dbReference type="ARBA" id="ARBA00022692"/>
    </source>
</evidence>
<dbReference type="Gene3D" id="1.20.5.930">
    <property type="entry name" value="Bicelle-embedded integrin alpha(iib) transmembrane segment"/>
    <property type="match status" value="1"/>
</dbReference>
<dbReference type="PANTHER" id="PTHR23220:SF4">
    <property type="entry name" value="INTEGRIN ALPHA-V"/>
    <property type="match status" value="1"/>
</dbReference>
<dbReference type="GO" id="GO:0005886">
    <property type="term" value="C:plasma membrane"/>
    <property type="evidence" value="ECO:0007669"/>
    <property type="project" value="UniProtKB-ARBA"/>
</dbReference>
<dbReference type="GO" id="GO:0007155">
    <property type="term" value="P:cell adhesion"/>
    <property type="evidence" value="ECO:0007669"/>
    <property type="project" value="UniProtKB-KW"/>
</dbReference>
<feature type="repeat" description="FG-GAP" evidence="16">
    <location>
        <begin position="283"/>
        <end position="347"/>
    </location>
</feature>
<evidence type="ECO:0000256" key="6">
    <source>
        <dbReference type="ARBA" id="ARBA00022729"/>
    </source>
</evidence>
<keyword evidence="8" id="KW-0106">Calcium</keyword>
<feature type="chain" id="PRO_5044531604" description="Integrin alpha-2 domain-containing protein" evidence="17">
    <location>
        <begin position="24"/>
        <end position="1040"/>
    </location>
</feature>
<keyword evidence="6 17" id="KW-0732">Signal</keyword>
<keyword evidence="11 17" id="KW-0401">Integrin</keyword>
<evidence type="ECO:0000256" key="16">
    <source>
        <dbReference type="PROSITE-ProRule" id="PRU00803"/>
    </source>
</evidence>
<dbReference type="InterPro" id="IPR032695">
    <property type="entry name" value="Integrin_dom_sf"/>
</dbReference>
<evidence type="ECO:0000256" key="5">
    <source>
        <dbReference type="ARBA" id="ARBA00022723"/>
    </source>
</evidence>
<feature type="repeat" description="FG-GAP" evidence="16">
    <location>
        <begin position="348"/>
        <end position="407"/>
    </location>
</feature>
<feature type="compositionally biased region" description="Basic and acidic residues" evidence="18">
    <location>
        <begin position="1019"/>
        <end position="1029"/>
    </location>
</feature>
<dbReference type="Pfam" id="PF01839">
    <property type="entry name" value="FG-GAP"/>
    <property type="match status" value="2"/>
</dbReference>
<feature type="domain" description="Integrin alpha second immunoglobulin-like" evidence="20">
    <location>
        <begin position="616"/>
        <end position="752"/>
    </location>
</feature>
<keyword evidence="3" id="KW-0165">Cleavage on pair of basic residues</keyword>
<dbReference type="PROSITE" id="PS51470">
    <property type="entry name" value="FG_GAP"/>
    <property type="match status" value="6"/>
</dbReference>
<dbReference type="Gene3D" id="2.130.10.130">
    <property type="entry name" value="Integrin alpha, N-terminal"/>
    <property type="match status" value="1"/>
</dbReference>
<dbReference type="Pfam" id="PF20806">
    <property type="entry name" value="Integrin_A_Ig_3"/>
    <property type="match status" value="1"/>
</dbReference>
<dbReference type="Pfam" id="PF08441">
    <property type="entry name" value="Integrin_A_Ig_1"/>
    <property type="match status" value="1"/>
</dbReference>
<dbReference type="FunFam" id="2.60.40.1510:FF:000001">
    <property type="entry name" value="Integrin alpha V"/>
    <property type="match status" value="1"/>
</dbReference>
<dbReference type="FunFam" id="2.60.40.1460:FF:000001">
    <property type="entry name" value="Integrin, alpha V"/>
    <property type="match status" value="1"/>
</dbReference>
<dbReference type="SUPFAM" id="SSF69318">
    <property type="entry name" value="Integrin alpha N-terminal domain"/>
    <property type="match status" value="1"/>
</dbReference>
<gene>
    <name evidence="22" type="ORF">ACEWY4_008231</name>
</gene>
<dbReference type="SUPFAM" id="SSF69179">
    <property type="entry name" value="Integrin domains"/>
    <property type="match status" value="3"/>
</dbReference>
<dbReference type="FunFam" id="1.20.5.930:FF:000001">
    <property type="entry name" value="Integrin subunit alpha V"/>
    <property type="match status" value="1"/>
</dbReference>
<dbReference type="Pfam" id="PF20805">
    <property type="entry name" value="Integrin_A_Ig_2"/>
    <property type="match status" value="1"/>
</dbReference>
<evidence type="ECO:0000256" key="18">
    <source>
        <dbReference type="SAM" id="MobiDB-lite"/>
    </source>
</evidence>
<dbReference type="InterPro" id="IPR028994">
    <property type="entry name" value="Integrin_alpha_N"/>
</dbReference>
<dbReference type="PRINTS" id="PR01185">
    <property type="entry name" value="INTEGRINA"/>
</dbReference>
<keyword evidence="13" id="KW-1015">Disulfide bond</keyword>
<feature type="repeat" description="FG-GAP" evidence="16">
    <location>
        <begin position="228"/>
        <end position="282"/>
    </location>
</feature>
<dbReference type="GO" id="GO:0007229">
    <property type="term" value="P:integrin-mediated signaling pathway"/>
    <property type="evidence" value="ECO:0007669"/>
    <property type="project" value="UniProtKB-KW"/>
</dbReference>
<sequence>MGNRLFCLHAVLALLFYCLQSSAFNLDIAKPIVYSGPPDSYFGFSVDFFRPDNQFNLLVGAPKCNTSASTAVVERGAVYSCPWKTAKNCQQIEFDKSDDRSTSLGMEFKSHQWFGATVRSDGEHILACAPLYKWSTPKFNDLEPVGTCYIKKGGKIVEYSPCRTNSNHPYGQGFCQAGFSAGLVKNQKSRVVVGGPGSFYWQGQLISDDISEVLSRVNNLFITPYGNQLSTLASRPHFDDSYLGYSLAVGDFDNDGEDDYLTGVPRGESVVGYVTIFNGRNMESMANFTGTQMAAYFGHSVAVADVNSDGHLDVFAGAPLFMSRTTDGKLKELGQVSVYLGLAGFVFQPPVHLNGREPYARFGSAIGSLGDIDLDGYNDIAISAPYGGPDGRGRVYVYNGRASGISSTASQELQGQWASTSTLSPSFGFSLQGATDIDQNGYPDLIVGAFGADIAVLYRARPVISTNATLDIIPQVLNLEEKTCQLPGTTTPVTCFKVKYCLQAKGKGVPDSLKVQVDVQLDRSKRGTKRARFLQTKASQLTSNITLPNTNKPVCTELDAFVIGDSDFRDKTSPIVVFLAYKVDYESAADSTGLLPVLNLLSLTSVSKQANILLDCGDDNICKPNLQLSVKSDQEKLYIGSNSPLRLDIVAQNLGEGAYEAELHVYLPPQADFDGTVRNEAEGQSRLSCAYRRENQTREVVCELGNPMKAGTSLSTSLLFSVNKLSDEDTEVKFDLQIHSSNEFNSKSTLVSSITKLTVSAVMEMTSVSAPHQIILPIANWKPKHPPVTEDDVGPSVHHTYVLHNTGPSVISKAVVDIHWPHSFSNGTLLYITSYELEGPIQCHTDAVINPLNLTTPVTNDTDVESGGRGEAQRRTRRDVKDKSEETAVDRIVLDCNTAVCLQIKCEVGRLEGGKRAHVTIKSRLGVATFLEAENQNRSYAVISSAFFNVTEMPYAKQLVTELPYGSATITTEVDSVVTGQVLPVPGWIIALAVLAGLLLLALLIFLMYKCGFFKRSRPPQDDNEKEELQPENTEGVADG</sequence>
<protein>
    <recommendedName>
        <fullName evidence="24">Integrin alpha-2 domain-containing protein</fullName>
    </recommendedName>
</protein>
<evidence type="ECO:0000256" key="1">
    <source>
        <dbReference type="ARBA" id="ARBA00004479"/>
    </source>
</evidence>
<keyword evidence="4 17" id="KW-0812">Transmembrane</keyword>
<feature type="repeat" description="FG-GAP" evidence="16">
    <location>
        <begin position="411"/>
        <end position="475"/>
    </location>
</feature>
<keyword evidence="12 17" id="KW-0472">Membrane</keyword>
<evidence type="ECO:0000256" key="14">
    <source>
        <dbReference type="ARBA" id="ARBA00023170"/>
    </source>
</evidence>
<comment type="similarity">
    <text evidence="2 17">Belongs to the integrin alpha chain family.</text>
</comment>
<keyword evidence="14 17" id="KW-0675">Receptor</keyword>
<keyword evidence="7" id="KW-0677">Repeat</keyword>
<organism evidence="22 23">
    <name type="scientific">Coilia grayii</name>
    <name type="common">Gray's grenadier anchovy</name>
    <dbReference type="NCBI Taxonomy" id="363190"/>
    <lineage>
        <taxon>Eukaryota</taxon>
        <taxon>Metazoa</taxon>
        <taxon>Chordata</taxon>
        <taxon>Craniata</taxon>
        <taxon>Vertebrata</taxon>
        <taxon>Euteleostomi</taxon>
        <taxon>Actinopterygii</taxon>
        <taxon>Neopterygii</taxon>
        <taxon>Teleostei</taxon>
        <taxon>Clupei</taxon>
        <taxon>Clupeiformes</taxon>
        <taxon>Clupeoidei</taxon>
        <taxon>Engraulidae</taxon>
        <taxon>Coilinae</taxon>
        <taxon>Coilia</taxon>
    </lineage>
</organism>
<dbReference type="PROSITE" id="PS00242">
    <property type="entry name" value="INTEGRIN_ALPHA"/>
    <property type="match status" value="1"/>
</dbReference>
<dbReference type="GO" id="GO:0046872">
    <property type="term" value="F:metal ion binding"/>
    <property type="evidence" value="ECO:0007669"/>
    <property type="project" value="UniProtKB-KW"/>
</dbReference>
<evidence type="ECO:0000256" key="2">
    <source>
        <dbReference type="ARBA" id="ARBA00008054"/>
    </source>
</evidence>
<dbReference type="InterPro" id="IPR048286">
    <property type="entry name" value="Integrin_alpha_Ig-like_3"/>
</dbReference>
<keyword evidence="5" id="KW-0479">Metal-binding</keyword>
<evidence type="ECO:0000256" key="3">
    <source>
        <dbReference type="ARBA" id="ARBA00022685"/>
    </source>
</evidence>
<evidence type="ECO:0000313" key="22">
    <source>
        <dbReference type="EMBL" id="KAL2096083.1"/>
    </source>
</evidence>
<feature type="signal peptide" evidence="17">
    <location>
        <begin position="1"/>
        <end position="23"/>
    </location>
</feature>
<dbReference type="Gene3D" id="2.60.40.1460">
    <property type="entry name" value="Integrin domains. Chain A, domain 2"/>
    <property type="match status" value="1"/>
</dbReference>
<evidence type="ECO:0000259" key="20">
    <source>
        <dbReference type="Pfam" id="PF20805"/>
    </source>
</evidence>
<evidence type="ECO:0008006" key="24">
    <source>
        <dbReference type="Google" id="ProtNLM"/>
    </source>
</evidence>
<dbReference type="Pfam" id="PF00357">
    <property type="entry name" value="Integrin_alpha"/>
    <property type="match status" value="1"/>
</dbReference>
<feature type="region of interest" description="Disordered" evidence="18">
    <location>
        <begin position="1018"/>
        <end position="1040"/>
    </location>
</feature>
<accession>A0ABD1KAB0</accession>
<comment type="caution">
    <text evidence="22">The sequence shown here is derived from an EMBL/GenBank/DDBJ whole genome shotgun (WGS) entry which is preliminary data.</text>
</comment>
<keyword evidence="9 17" id="KW-0130">Cell adhesion</keyword>
<dbReference type="InterPro" id="IPR013649">
    <property type="entry name" value="Integrin_alpha_Ig-like_1"/>
</dbReference>
<dbReference type="AlphaFoldDB" id="A0ABD1KAB0"/>
<dbReference type="InterPro" id="IPR018184">
    <property type="entry name" value="Integrin_alpha_C_CS"/>
</dbReference>
<feature type="repeat" description="FG-GAP" evidence="16">
    <location>
        <begin position="25"/>
        <end position="90"/>
    </location>
</feature>
<feature type="compositionally biased region" description="Basic and acidic residues" evidence="18">
    <location>
        <begin position="866"/>
        <end position="883"/>
    </location>
</feature>
<evidence type="ECO:0000256" key="17">
    <source>
        <dbReference type="RuleBase" id="RU003762"/>
    </source>
</evidence>
<evidence type="ECO:0000259" key="19">
    <source>
        <dbReference type="Pfam" id="PF08441"/>
    </source>
</evidence>
<name>A0ABD1KAB0_9TELE</name>
<dbReference type="Proteomes" id="UP001591681">
    <property type="component" value="Unassembled WGS sequence"/>
</dbReference>
<evidence type="ECO:0000256" key="9">
    <source>
        <dbReference type="ARBA" id="ARBA00022889"/>
    </source>
</evidence>
<evidence type="ECO:0000256" key="7">
    <source>
        <dbReference type="ARBA" id="ARBA00022737"/>
    </source>
</evidence>
<evidence type="ECO:0000256" key="12">
    <source>
        <dbReference type="ARBA" id="ARBA00023136"/>
    </source>
</evidence>
<evidence type="ECO:0000256" key="13">
    <source>
        <dbReference type="ARBA" id="ARBA00023157"/>
    </source>
</evidence>
<evidence type="ECO:0000256" key="11">
    <source>
        <dbReference type="ARBA" id="ARBA00023037"/>
    </source>
</evidence>
<dbReference type="FunFam" id="2.130.10.130:FF:000003">
    <property type="entry name" value="Integrin alpha V"/>
    <property type="match status" value="1"/>
</dbReference>
<feature type="transmembrane region" description="Helical" evidence="17">
    <location>
        <begin position="988"/>
        <end position="1009"/>
    </location>
</feature>
<evidence type="ECO:0000256" key="8">
    <source>
        <dbReference type="ARBA" id="ARBA00022837"/>
    </source>
</evidence>
<feature type="region of interest" description="Disordered" evidence="18">
    <location>
        <begin position="859"/>
        <end position="883"/>
    </location>
</feature>
<proteinExistence type="inferred from homology"/>
<evidence type="ECO:0000259" key="21">
    <source>
        <dbReference type="Pfam" id="PF20806"/>
    </source>
</evidence>
<dbReference type="Gene3D" id="2.60.40.1530">
    <property type="entry name" value="ntegrin, alpha v. Chain A, domain 4"/>
    <property type="match status" value="1"/>
</dbReference>
<keyword evidence="10 17" id="KW-1133">Transmembrane helix</keyword>
<dbReference type="PANTHER" id="PTHR23220">
    <property type="entry name" value="INTEGRIN ALPHA"/>
    <property type="match status" value="1"/>
</dbReference>
<keyword evidence="23" id="KW-1185">Reference proteome</keyword>
<feature type="domain" description="Integrin alpha first immunoglubulin-like" evidence="19">
    <location>
        <begin position="460"/>
        <end position="615"/>
    </location>
</feature>
<keyword evidence="15" id="KW-0325">Glycoprotein</keyword>
<dbReference type="InterPro" id="IPR013519">
    <property type="entry name" value="Int_alpha_beta-p"/>
</dbReference>
<feature type="domain" description="Integrin alpha third immunoglobulin-like" evidence="21">
    <location>
        <begin position="764"/>
        <end position="975"/>
    </location>
</feature>
<dbReference type="InterPro" id="IPR000413">
    <property type="entry name" value="Integrin_alpha"/>
</dbReference>
<dbReference type="SMART" id="SM00191">
    <property type="entry name" value="Int_alpha"/>
    <property type="match status" value="5"/>
</dbReference>
<evidence type="ECO:0000256" key="10">
    <source>
        <dbReference type="ARBA" id="ARBA00022989"/>
    </source>
</evidence>
<comment type="subcellular location">
    <subcellularLocation>
        <location evidence="1 17">Membrane</location>
        <topology evidence="1 17">Single-pass type I membrane protein</topology>
    </subcellularLocation>
</comment>
<feature type="repeat" description="FG-GAP" evidence="16">
    <location>
        <begin position="100"/>
        <end position="160"/>
    </location>
</feature>
<evidence type="ECO:0000256" key="15">
    <source>
        <dbReference type="ARBA" id="ARBA00023180"/>
    </source>
</evidence>
<dbReference type="Gene3D" id="2.60.40.1510">
    <property type="entry name" value="ntegrin, alpha v. Chain A, domain 3"/>
    <property type="match status" value="1"/>
</dbReference>
<reference evidence="22 23" key="1">
    <citation type="submission" date="2024-09" db="EMBL/GenBank/DDBJ databases">
        <title>A chromosome-level genome assembly of Gray's grenadier anchovy, Coilia grayii.</title>
        <authorList>
            <person name="Fu Z."/>
        </authorList>
    </citation>
    <scope>NUCLEOTIDE SEQUENCE [LARGE SCALE GENOMIC DNA]</scope>
    <source>
        <strain evidence="22">G4</strain>
        <tissue evidence="22">Muscle</tissue>
    </source>
</reference>
<evidence type="ECO:0000313" key="23">
    <source>
        <dbReference type="Proteomes" id="UP001591681"/>
    </source>
</evidence>
<dbReference type="InterPro" id="IPR013517">
    <property type="entry name" value="FG-GAP"/>
</dbReference>